<accession>A0ABR9RS75</accession>
<dbReference type="Gene3D" id="3.40.50.1580">
    <property type="entry name" value="Nucleoside phosphorylase domain"/>
    <property type="match status" value="1"/>
</dbReference>
<dbReference type="NCBIfam" id="NF004168">
    <property type="entry name" value="PRK05634.1"/>
    <property type="match status" value="1"/>
</dbReference>
<dbReference type="EMBL" id="JADCSA010000005">
    <property type="protein sequence ID" value="MBE7324424.1"/>
    <property type="molecule type" value="Genomic_DNA"/>
</dbReference>
<evidence type="ECO:0000313" key="2">
    <source>
        <dbReference type="EMBL" id="MBE7324424.1"/>
    </source>
</evidence>
<dbReference type="Pfam" id="PF01048">
    <property type="entry name" value="PNP_UDP_1"/>
    <property type="match status" value="1"/>
</dbReference>
<proteinExistence type="predicted"/>
<dbReference type="InterPro" id="IPR000845">
    <property type="entry name" value="Nucleoside_phosphorylase_d"/>
</dbReference>
<dbReference type="SUPFAM" id="SSF53167">
    <property type="entry name" value="Purine and uridine phosphorylases"/>
    <property type="match status" value="1"/>
</dbReference>
<dbReference type="Proteomes" id="UP000756387">
    <property type="component" value="Unassembled WGS sequence"/>
</dbReference>
<name>A0ABR9RS75_9ACTN</name>
<feature type="domain" description="Nucleoside phosphorylase" evidence="1">
    <location>
        <begin position="119"/>
        <end position="186"/>
    </location>
</feature>
<keyword evidence="3" id="KW-1185">Reference proteome</keyword>
<evidence type="ECO:0000259" key="1">
    <source>
        <dbReference type="Pfam" id="PF01048"/>
    </source>
</evidence>
<organism evidence="2 3">
    <name type="scientific">Nocardioides malaquae</name>
    <dbReference type="NCBI Taxonomy" id="2773426"/>
    <lineage>
        <taxon>Bacteria</taxon>
        <taxon>Bacillati</taxon>
        <taxon>Actinomycetota</taxon>
        <taxon>Actinomycetes</taxon>
        <taxon>Propionibacteriales</taxon>
        <taxon>Nocardioidaceae</taxon>
        <taxon>Nocardioides</taxon>
    </lineage>
</organism>
<dbReference type="RefSeq" id="WP_193637742.1">
    <property type="nucleotide sequence ID" value="NZ_JADCSA010000005.1"/>
</dbReference>
<gene>
    <name evidence="2" type="ORF">IEQ44_07140</name>
</gene>
<protein>
    <submittedName>
        <fullName evidence="2">Nucleosidase</fullName>
    </submittedName>
</protein>
<comment type="caution">
    <text evidence="2">The sequence shown here is derived from an EMBL/GenBank/DDBJ whole genome shotgun (WGS) entry which is preliminary data.</text>
</comment>
<dbReference type="InterPro" id="IPR035994">
    <property type="entry name" value="Nucleoside_phosphorylase_sf"/>
</dbReference>
<reference evidence="2 3" key="1">
    <citation type="submission" date="2020-10" db="EMBL/GenBank/DDBJ databases">
        <title>Nocardioides sp. isolated from sludge.</title>
        <authorList>
            <person name="Zhang X."/>
        </authorList>
    </citation>
    <scope>NUCLEOTIDE SEQUENCE [LARGE SCALE GENOMIC DNA]</scope>
    <source>
        <strain evidence="2 3">Y6</strain>
    </source>
</reference>
<evidence type="ECO:0000313" key="3">
    <source>
        <dbReference type="Proteomes" id="UP000756387"/>
    </source>
</evidence>
<sequence length="196" mass="20537">MFSWTFASAARDARILVVAATQVEAAHVPGDLPLLVTGIGKTPAAALTAAALATHPAPETVTVFNIGTAGALRPGLHGLHEPTVVVNHDMDGDAVRALGYDPEERLHLAPAGDGGDLVLATGDLFVTDPERRDQLALGAHLVDMEGYSVAWAARQFGARVRLAKHVSDKADASALDWNAVVDRSARALGEWLADQV</sequence>